<dbReference type="RefSeq" id="WP_323691348.1">
    <property type="nucleotide sequence ID" value="NZ_CP116341.1"/>
</dbReference>
<gene>
    <name evidence="2" type="ORF">PGH26_12305</name>
</gene>
<sequence>MSKNIIWLVAGILVAWFMISIFTKNYDGDFLLILLLGVFLGYGVGKTERKE</sequence>
<evidence type="ECO:0000313" key="3">
    <source>
        <dbReference type="Proteomes" id="UP001303532"/>
    </source>
</evidence>
<proteinExistence type="predicted"/>
<evidence type="ECO:0000256" key="1">
    <source>
        <dbReference type="SAM" id="Phobius"/>
    </source>
</evidence>
<dbReference type="Proteomes" id="UP001303532">
    <property type="component" value="Chromosome"/>
</dbReference>
<dbReference type="EMBL" id="CP116341">
    <property type="protein sequence ID" value="WOV83657.1"/>
    <property type="molecule type" value="Genomic_DNA"/>
</dbReference>
<feature type="transmembrane region" description="Helical" evidence="1">
    <location>
        <begin position="28"/>
        <end position="45"/>
    </location>
</feature>
<accession>A0ABZ0KUW4</accession>
<protein>
    <submittedName>
        <fullName evidence="2">tRNA U-34 5-methylaminomethyl-2-thiouridine biosynthesis protein</fullName>
    </submittedName>
</protein>
<reference evidence="2 3" key="1">
    <citation type="submission" date="2023-01" db="EMBL/GenBank/DDBJ databases">
        <title>Sporosarcina sp. nov., isolated from Korean tranditional fermented seafood 'Jeotgal'.</title>
        <authorList>
            <person name="Yang A.-I."/>
        </authorList>
    </citation>
    <scope>NUCLEOTIDE SEQUENCE [LARGE SCALE GENOMIC DNA]</scope>
    <source>
        <strain evidence="2 3">B2O-1</strain>
    </source>
</reference>
<keyword evidence="1" id="KW-0472">Membrane</keyword>
<name>A0ABZ0KUW4_9BACL</name>
<keyword evidence="1" id="KW-0812">Transmembrane</keyword>
<organism evidence="2 3">
    <name type="scientific">Sporosarcina jeotgali</name>
    <dbReference type="NCBI Taxonomy" id="3020056"/>
    <lineage>
        <taxon>Bacteria</taxon>
        <taxon>Bacillati</taxon>
        <taxon>Bacillota</taxon>
        <taxon>Bacilli</taxon>
        <taxon>Bacillales</taxon>
        <taxon>Caryophanaceae</taxon>
        <taxon>Sporosarcina</taxon>
    </lineage>
</organism>
<keyword evidence="3" id="KW-1185">Reference proteome</keyword>
<evidence type="ECO:0000313" key="2">
    <source>
        <dbReference type="EMBL" id="WOV83657.1"/>
    </source>
</evidence>
<keyword evidence="1" id="KW-1133">Transmembrane helix</keyword>
<feature type="transmembrane region" description="Helical" evidence="1">
    <location>
        <begin position="5"/>
        <end position="22"/>
    </location>
</feature>